<reference evidence="2" key="1">
    <citation type="journal article" date="2012" name="Mol. Plant Microbe Interact.">
        <title>A highly conserved effector in Fusarium oxysporum is required for full virulence on Arabidopsis.</title>
        <authorList>
            <person name="Thatcher L.F."/>
            <person name="Gardiner D.M."/>
            <person name="Kazan K."/>
            <person name="Manners J."/>
        </authorList>
    </citation>
    <scope>NUCLEOTIDE SEQUENCE [LARGE SCALE GENOMIC DNA]</scope>
    <source>
        <strain evidence="2">Fo5176</strain>
    </source>
</reference>
<feature type="region of interest" description="Disordered" evidence="1">
    <location>
        <begin position="100"/>
        <end position="125"/>
    </location>
</feature>
<accession>F9FE97</accession>
<gene>
    <name evidence="2" type="ORF">FOXB_04725</name>
</gene>
<sequence>MSQKECGFRTDVLMYEIEKMYIADCLGKFTAYPNNIRKGVGAFVAQKKSTYAARFLKMPRDLEDESCNRPDTISKVSTRTTLSHNKFIPPSIKLGVSLKHTINSSPNGKTQFGPGHATFRDSSTS</sequence>
<comment type="caution">
    <text evidence="2">The sequence shown here is derived from an EMBL/GenBank/DDBJ whole genome shotgun (WGS) entry which is preliminary data.</text>
</comment>
<name>F9FE97_FUSOF</name>
<evidence type="ECO:0000313" key="2">
    <source>
        <dbReference type="EMBL" id="EGU84761.1"/>
    </source>
</evidence>
<protein>
    <submittedName>
        <fullName evidence="2">Uncharacterized protein</fullName>
    </submittedName>
</protein>
<dbReference type="AlphaFoldDB" id="F9FE97"/>
<proteinExistence type="predicted"/>
<dbReference type="EMBL" id="AFQF01001475">
    <property type="protein sequence ID" value="EGU84761.1"/>
    <property type="molecule type" value="Genomic_DNA"/>
</dbReference>
<evidence type="ECO:0000256" key="1">
    <source>
        <dbReference type="SAM" id="MobiDB-lite"/>
    </source>
</evidence>
<feature type="compositionally biased region" description="Polar residues" evidence="1">
    <location>
        <begin position="100"/>
        <end position="110"/>
    </location>
</feature>
<organism evidence="2">
    <name type="scientific">Fusarium oxysporum (strain Fo5176)</name>
    <name type="common">Fusarium vascular wilt</name>
    <dbReference type="NCBI Taxonomy" id="660025"/>
    <lineage>
        <taxon>Eukaryota</taxon>
        <taxon>Fungi</taxon>
        <taxon>Dikarya</taxon>
        <taxon>Ascomycota</taxon>
        <taxon>Pezizomycotina</taxon>
        <taxon>Sordariomycetes</taxon>
        <taxon>Hypocreomycetidae</taxon>
        <taxon>Hypocreales</taxon>
        <taxon>Nectriaceae</taxon>
        <taxon>Fusarium</taxon>
        <taxon>Fusarium oxysporum species complex</taxon>
    </lineage>
</organism>